<gene>
    <name evidence="2" type="ORF">AGLY_008476</name>
</gene>
<keyword evidence="3" id="KW-1185">Reference proteome</keyword>
<evidence type="ECO:0000256" key="1">
    <source>
        <dbReference type="SAM" id="MobiDB-lite"/>
    </source>
</evidence>
<comment type="caution">
    <text evidence="2">The sequence shown here is derived from an EMBL/GenBank/DDBJ whole genome shotgun (WGS) entry which is preliminary data.</text>
</comment>
<dbReference type="AlphaFoldDB" id="A0A6G0TLD4"/>
<dbReference type="Proteomes" id="UP000475862">
    <property type="component" value="Unassembled WGS sequence"/>
</dbReference>
<evidence type="ECO:0000313" key="3">
    <source>
        <dbReference type="Proteomes" id="UP000475862"/>
    </source>
</evidence>
<organism evidence="2 3">
    <name type="scientific">Aphis glycines</name>
    <name type="common">Soybean aphid</name>
    <dbReference type="NCBI Taxonomy" id="307491"/>
    <lineage>
        <taxon>Eukaryota</taxon>
        <taxon>Metazoa</taxon>
        <taxon>Ecdysozoa</taxon>
        <taxon>Arthropoda</taxon>
        <taxon>Hexapoda</taxon>
        <taxon>Insecta</taxon>
        <taxon>Pterygota</taxon>
        <taxon>Neoptera</taxon>
        <taxon>Paraneoptera</taxon>
        <taxon>Hemiptera</taxon>
        <taxon>Sternorrhyncha</taxon>
        <taxon>Aphidomorpha</taxon>
        <taxon>Aphidoidea</taxon>
        <taxon>Aphididae</taxon>
        <taxon>Aphidini</taxon>
        <taxon>Aphis</taxon>
        <taxon>Aphis</taxon>
    </lineage>
</organism>
<feature type="compositionally biased region" description="Polar residues" evidence="1">
    <location>
        <begin position="238"/>
        <end position="249"/>
    </location>
</feature>
<protein>
    <submittedName>
        <fullName evidence="2">Uncharacterized protein</fullName>
    </submittedName>
</protein>
<proteinExistence type="predicted"/>
<name>A0A6G0TLD4_APHGL</name>
<evidence type="ECO:0000313" key="2">
    <source>
        <dbReference type="EMBL" id="KAE9534386.1"/>
    </source>
</evidence>
<dbReference type="EMBL" id="VYZN01000028">
    <property type="protein sequence ID" value="KAE9534386.1"/>
    <property type="molecule type" value="Genomic_DNA"/>
</dbReference>
<feature type="non-terminal residue" evidence="2">
    <location>
        <position position="1"/>
    </location>
</feature>
<reference evidence="2 3" key="1">
    <citation type="submission" date="2019-08" db="EMBL/GenBank/DDBJ databases">
        <title>The genome of the soybean aphid Biotype 1, its phylome, world population structure and adaptation to the North American continent.</title>
        <authorList>
            <person name="Giordano R."/>
            <person name="Donthu R.K."/>
            <person name="Hernandez A.G."/>
            <person name="Wright C.L."/>
            <person name="Zimin A.V."/>
        </authorList>
    </citation>
    <scope>NUCLEOTIDE SEQUENCE [LARGE SCALE GENOMIC DNA]</scope>
    <source>
        <tissue evidence="2">Whole aphids</tissue>
    </source>
</reference>
<sequence>KNETDVRIARKIEGSINLGIDVAFKLIKIPIYVGINIIWKLIKVPLKFIWELSKVPFRVIAKIAWKLSKKPLKVITPMFLQKIVRDIVEDYRIIALSVVVFYITQENTTNGFKIIKIPIYTMKGIVWICFKVPFNFVWGIAKYPTKLILQLAWLLAKRPVHMITPDYLEYAIRELKKDYEYDKKIRKIERSNRRKLKIKKLIASIKKNKIFNQKWDFINKNWVVNKFKHKKPNPAKQRVTNNPRQPRTG</sequence>
<feature type="region of interest" description="Disordered" evidence="1">
    <location>
        <begin position="229"/>
        <end position="249"/>
    </location>
</feature>
<dbReference type="OrthoDB" id="10509553at2759"/>
<accession>A0A6G0TLD4</accession>